<dbReference type="EMBL" id="JAUEPT010000059">
    <property type="protein sequence ID" value="KAK0435845.1"/>
    <property type="molecule type" value="Genomic_DNA"/>
</dbReference>
<accession>A0AA39MJL8</accession>
<protein>
    <recommendedName>
        <fullName evidence="4">F-box domain-containing protein</fullName>
    </recommendedName>
</protein>
<proteinExistence type="predicted"/>
<gene>
    <name evidence="2" type="ORF">EV421DRAFT_1908341</name>
</gene>
<sequence>MDHAELLVLRGLSLLLATVATRWSHRHLRLRLPEEWMMGQFREHAGISIAVEEEYLTTSEVALFCFIVRWGLMDVVHSFRFDNWPELRVCFFFHLLPTLQEVRVTSIDSLFHSYTKINFPYMLLSSVLSVLLRGCIFDSHSLELMLHPCQILDHLSLQSVYGGHIVRVVDAIDVFSCFTGRCVLTCPLLLQVLPDVALDEVEEWERRHFVGLRYVPCSLNPIPAPSLRRLGIDLNSGGLCDAVDCLPHHHRSSHLLDQLLSMPDWVDDVQAVIGVFHVFPVALRSSVLEHLDLVVGGSLGSFHRSMWTHLGDSVRQLSVCYVLDGSDHEDTGLYMGALVKLEVLELTCMLEMLHHALNTLQTYLFKVIRAVN</sequence>
<comment type="caution">
    <text evidence="2">The sequence shown here is derived from an EMBL/GenBank/DDBJ whole genome shotgun (WGS) entry which is preliminary data.</text>
</comment>
<feature type="signal peptide" evidence="1">
    <location>
        <begin position="1"/>
        <end position="20"/>
    </location>
</feature>
<reference evidence="2" key="1">
    <citation type="submission" date="2023-06" db="EMBL/GenBank/DDBJ databases">
        <authorList>
            <consortium name="Lawrence Berkeley National Laboratory"/>
            <person name="Ahrendt S."/>
            <person name="Sahu N."/>
            <person name="Indic B."/>
            <person name="Wong-Bajracharya J."/>
            <person name="Merenyi Z."/>
            <person name="Ke H.-M."/>
            <person name="Monk M."/>
            <person name="Kocsube S."/>
            <person name="Drula E."/>
            <person name="Lipzen A."/>
            <person name="Balint B."/>
            <person name="Henrissat B."/>
            <person name="Andreopoulos B."/>
            <person name="Martin F.M."/>
            <person name="Harder C.B."/>
            <person name="Rigling D."/>
            <person name="Ford K.L."/>
            <person name="Foster G.D."/>
            <person name="Pangilinan J."/>
            <person name="Papanicolaou A."/>
            <person name="Barry K."/>
            <person name="LaButti K."/>
            <person name="Viragh M."/>
            <person name="Koriabine M."/>
            <person name="Yan M."/>
            <person name="Riley R."/>
            <person name="Champramary S."/>
            <person name="Plett K.L."/>
            <person name="Tsai I.J."/>
            <person name="Slot J."/>
            <person name="Sipos G."/>
            <person name="Plett J."/>
            <person name="Nagy L.G."/>
            <person name="Grigoriev I.V."/>
        </authorList>
    </citation>
    <scope>NUCLEOTIDE SEQUENCE</scope>
    <source>
        <strain evidence="2">FPL87.14</strain>
    </source>
</reference>
<dbReference type="Proteomes" id="UP001175226">
    <property type="component" value="Unassembled WGS sequence"/>
</dbReference>
<evidence type="ECO:0000313" key="2">
    <source>
        <dbReference type="EMBL" id="KAK0435845.1"/>
    </source>
</evidence>
<evidence type="ECO:0000256" key="1">
    <source>
        <dbReference type="SAM" id="SignalP"/>
    </source>
</evidence>
<organism evidence="2 3">
    <name type="scientific">Armillaria borealis</name>
    <dbReference type="NCBI Taxonomy" id="47425"/>
    <lineage>
        <taxon>Eukaryota</taxon>
        <taxon>Fungi</taxon>
        <taxon>Dikarya</taxon>
        <taxon>Basidiomycota</taxon>
        <taxon>Agaricomycotina</taxon>
        <taxon>Agaricomycetes</taxon>
        <taxon>Agaricomycetidae</taxon>
        <taxon>Agaricales</taxon>
        <taxon>Marasmiineae</taxon>
        <taxon>Physalacriaceae</taxon>
        <taxon>Armillaria</taxon>
    </lineage>
</organism>
<keyword evidence="1" id="KW-0732">Signal</keyword>
<name>A0AA39MJL8_9AGAR</name>
<feature type="chain" id="PRO_5041424279" description="F-box domain-containing protein" evidence="1">
    <location>
        <begin position="21"/>
        <end position="372"/>
    </location>
</feature>
<dbReference type="AlphaFoldDB" id="A0AA39MJL8"/>
<evidence type="ECO:0000313" key="3">
    <source>
        <dbReference type="Proteomes" id="UP001175226"/>
    </source>
</evidence>
<evidence type="ECO:0008006" key="4">
    <source>
        <dbReference type="Google" id="ProtNLM"/>
    </source>
</evidence>
<keyword evidence="3" id="KW-1185">Reference proteome</keyword>